<dbReference type="SUPFAM" id="SSF54292">
    <property type="entry name" value="2Fe-2S ferredoxin-like"/>
    <property type="match status" value="1"/>
</dbReference>
<evidence type="ECO:0000313" key="13">
    <source>
        <dbReference type="EMBL" id="MCH6169509.1"/>
    </source>
</evidence>
<keyword evidence="8 10" id="KW-0411">Iron-sulfur</keyword>
<dbReference type="InterPro" id="IPR036010">
    <property type="entry name" value="2Fe-2S_ferredoxin-like_sf"/>
</dbReference>
<dbReference type="InterPro" id="IPR009051">
    <property type="entry name" value="Helical_ferredxn"/>
</dbReference>
<keyword evidence="14" id="KW-1185">Reference proteome</keyword>
<protein>
    <recommendedName>
        <fullName evidence="10">Succinate dehydrogenase iron-sulfur subunit</fullName>
        <ecNumber evidence="10">1.3.5.1</ecNumber>
    </recommendedName>
</protein>
<evidence type="ECO:0000256" key="8">
    <source>
        <dbReference type="ARBA" id="ARBA00023014"/>
    </source>
</evidence>
<evidence type="ECO:0000313" key="14">
    <source>
        <dbReference type="Proteomes" id="UP001299970"/>
    </source>
</evidence>
<evidence type="ECO:0000259" key="11">
    <source>
        <dbReference type="PROSITE" id="PS51085"/>
    </source>
</evidence>
<keyword evidence="7 10" id="KW-0408">Iron</keyword>
<dbReference type="InterPro" id="IPR017896">
    <property type="entry name" value="4Fe4S_Fe-S-bd"/>
</dbReference>
<dbReference type="Proteomes" id="UP001299970">
    <property type="component" value="Unassembled WGS sequence"/>
</dbReference>
<dbReference type="PROSITE" id="PS00197">
    <property type="entry name" value="2FE2S_FER_1"/>
    <property type="match status" value="1"/>
</dbReference>
<feature type="domain" description="2Fe-2S ferredoxin-type" evidence="11">
    <location>
        <begin position="1"/>
        <end position="103"/>
    </location>
</feature>
<comment type="cofactor">
    <cofactor evidence="10">
        <name>[4Fe-4S] cluster</name>
        <dbReference type="ChEBI" id="CHEBI:49883"/>
    </cofactor>
    <text evidence="10">Binds 1 [4Fe-4S] cluster.</text>
</comment>
<dbReference type="Pfam" id="PF12838">
    <property type="entry name" value="Fer4_7"/>
    <property type="match status" value="1"/>
</dbReference>
<evidence type="ECO:0000259" key="12">
    <source>
        <dbReference type="PROSITE" id="PS51379"/>
    </source>
</evidence>
<dbReference type="InterPro" id="IPR006058">
    <property type="entry name" value="2Fe2S_fd_BS"/>
</dbReference>
<keyword evidence="6" id="KW-0560">Oxidoreductase</keyword>
<evidence type="ECO:0000256" key="6">
    <source>
        <dbReference type="ARBA" id="ARBA00023002"/>
    </source>
</evidence>
<evidence type="ECO:0000256" key="5">
    <source>
        <dbReference type="ARBA" id="ARBA00022723"/>
    </source>
</evidence>
<evidence type="ECO:0000256" key="10">
    <source>
        <dbReference type="RuleBase" id="RU361237"/>
    </source>
</evidence>
<evidence type="ECO:0000256" key="4">
    <source>
        <dbReference type="ARBA" id="ARBA00022714"/>
    </source>
</evidence>
<comment type="similarity">
    <text evidence="1 10">Belongs to the succinate dehydrogenase/fumarate reductase iron-sulfur protein family.</text>
</comment>
<gene>
    <name evidence="13" type="ORF">MMF94_27740</name>
</gene>
<comment type="cofactor">
    <cofactor evidence="10">
        <name>[3Fe-4S] cluster</name>
        <dbReference type="ChEBI" id="CHEBI:21137"/>
    </cofactor>
    <text evidence="10">Binds 1 [3Fe-4S] cluster.</text>
</comment>
<evidence type="ECO:0000256" key="1">
    <source>
        <dbReference type="ARBA" id="ARBA00009433"/>
    </source>
</evidence>
<keyword evidence="4 10" id="KW-0001">2Fe-2S</keyword>
<dbReference type="NCBIfam" id="NF005746">
    <property type="entry name" value="PRK07570.1"/>
    <property type="match status" value="1"/>
</dbReference>
<dbReference type="InterPro" id="IPR012675">
    <property type="entry name" value="Beta-grasp_dom_sf"/>
</dbReference>
<dbReference type="Pfam" id="PF13085">
    <property type="entry name" value="Fer2_3"/>
    <property type="match status" value="1"/>
</dbReference>
<dbReference type="InterPro" id="IPR025192">
    <property type="entry name" value="Succ_DH/fum_Rdtase_N"/>
</dbReference>
<dbReference type="InterPro" id="IPR004489">
    <property type="entry name" value="Succ_DH/fum_Rdtase_Fe-S"/>
</dbReference>
<feature type="domain" description="4Fe-4S ferredoxin-type" evidence="12">
    <location>
        <begin position="150"/>
        <end position="179"/>
    </location>
</feature>
<sequence>MKLNLKIWRQTGPDDRGRLVGYRVDDADEDMSFLELLDVLNERLVLDGEEPVAFDHDCREGICGACSMVINGEPHGPQKATTTCQLHLRHFRDGESITIEPFRAAAFPVVRDLVVDRSALDRIVASGGYISAPTGAAPEAHSTPVPKANADRAFTAAACIGCGACVAACPNGSASLFLGAKITHLGELPQGQPERSDRVVRMVETHDTEGFGGCTNTGECAVACPKEIPLDVISQLNRDYLHATAGGRRTA</sequence>
<dbReference type="PROSITE" id="PS51085">
    <property type="entry name" value="2FE2S_FER_2"/>
    <property type="match status" value="1"/>
</dbReference>
<dbReference type="PANTHER" id="PTHR11921:SF41">
    <property type="entry name" value="SUCCINATE DEHYDROGENASE"/>
    <property type="match status" value="1"/>
</dbReference>
<evidence type="ECO:0000256" key="2">
    <source>
        <dbReference type="ARBA" id="ARBA00022485"/>
    </source>
</evidence>
<dbReference type="PANTHER" id="PTHR11921">
    <property type="entry name" value="SUCCINATE DEHYDROGENASE IRON-SULFUR PROTEIN"/>
    <property type="match status" value="1"/>
</dbReference>
<organism evidence="13 14">
    <name type="scientific">Pseudonocardia alaniniphila</name>
    <dbReference type="NCBI Taxonomy" id="75291"/>
    <lineage>
        <taxon>Bacteria</taxon>
        <taxon>Bacillati</taxon>
        <taxon>Actinomycetota</taxon>
        <taxon>Actinomycetes</taxon>
        <taxon>Pseudonocardiales</taxon>
        <taxon>Pseudonocardiaceae</taxon>
        <taxon>Pseudonocardia</taxon>
    </lineage>
</organism>
<keyword evidence="3" id="KW-0816">Tricarboxylic acid cycle</keyword>
<keyword evidence="2 10" id="KW-0004">4Fe-4S</keyword>
<comment type="caution">
    <text evidence="13">The sequence shown here is derived from an EMBL/GenBank/DDBJ whole genome shotgun (WGS) entry which is preliminary data.</text>
</comment>
<dbReference type="PROSITE" id="PS00198">
    <property type="entry name" value="4FE4S_FER_1"/>
    <property type="match status" value="1"/>
</dbReference>
<dbReference type="Gene3D" id="3.10.20.30">
    <property type="match status" value="1"/>
</dbReference>
<dbReference type="Gene3D" id="1.10.1060.10">
    <property type="entry name" value="Alpha-helical ferredoxin"/>
    <property type="match status" value="1"/>
</dbReference>
<comment type="catalytic activity">
    <reaction evidence="10">
        <text>a quinone + succinate = fumarate + a quinol</text>
        <dbReference type="Rhea" id="RHEA:40523"/>
        <dbReference type="ChEBI" id="CHEBI:24646"/>
        <dbReference type="ChEBI" id="CHEBI:29806"/>
        <dbReference type="ChEBI" id="CHEBI:30031"/>
        <dbReference type="ChEBI" id="CHEBI:132124"/>
        <dbReference type="EC" id="1.3.5.1"/>
    </reaction>
</comment>
<dbReference type="InterPro" id="IPR017900">
    <property type="entry name" value="4Fe4S_Fe_S_CS"/>
</dbReference>
<comment type="cofactor">
    <cofactor evidence="10">
        <name>[2Fe-2S] cluster</name>
        <dbReference type="ChEBI" id="CHEBI:190135"/>
    </cofactor>
    <text evidence="10">Binds 1 [2Fe-2S] cluster.</text>
</comment>
<dbReference type="InterPro" id="IPR050573">
    <property type="entry name" value="SDH/FRD_Iron-Sulfur"/>
</dbReference>
<dbReference type="InterPro" id="IPR001041">
    <property type="entry name" value="2Fe-2S_ferredoxin-type"/>
</dbReference>
<dbReference type="SUPFAM" id="SSF46548">
    <property type="entry name" value="alpha-helical ferredoxin"/>
    <property type="match status" value="1"/>
</dbReference>
<dbReference type="PROSITE" id="PS51379">
    <property type="entry name" value="4FE4S_FER_2"/>
    <property type="match status" value="1"/>
</dbReference>
<reference evidence="13 14" key="1">
    <citation type="submission" date="2022-03" db="EMBL/GenBank/DDBJ databases">
        <title>Pseudonocardia alaer sp. nov., a novel actinomycete isolated from reed forest soil.</title>
        <authorList>
            <person name="Wang L."/>
        </authorList>
    </citation>
    <scope>NUCLEOTIDE SEQUENCE [LARGE SCALE GENOMIC DNA]</scope>
    <source>
        <strain evidence="13 14">Y-16303</strain>
    </source>
</reference>
<keyword evidence="9 10" id="KW-0003">3Fe-4S</keyword>
<dbReference type="EMBL" id="JAKXMK010000025">
    <property type="protein sequence ID" value="MCH6169509.1"/>
    <property type="molecule type" value="Genomic_DNA"/>
</dbReference>
<dbReference type="NCBIfam" id="TIGR00384">
    <property type="entry name" value="dhsB"/>
    <property type="match status" value="1"/>
</dbReference>
<evidence type="ECO:0000256" key="9">
    <source>
        <dbReference type="ARBA" id="ARBA00023291"/>
    </source>
</evidence>
<proteinExistence type="inferred from homology"/>
<keyword evidence="5 10" id="KW-0479">Metal-binding</keyword>
<dbReference type="EC" id="1.3.5.1" evidence="10"/>
<name>A0ABS9TLU2_9PSEU</name>
<evidence type="ECO:0000256" key="7">
    <source>
        <dbReference type="ARBA" id="ARBA00023004"/>
    </source>
</evidence>
<evidence type="ECO:0000256" key="3">
    <source>
        <dbReference type="ARBA" id="ARBA00022532"/>
    </source>
</evidence>
<accession>A0ABS9TLU2</accession>
<dbReference type="RefSeq" id="WP_241040145.1">
    <property type="nucleotide sequence ID" value="NZ_BAAAJF010000045.1"/>
</dbReference>